<evidence type="ECO:0000256" key="1">
    <source>
        <dbReference type="ARBA" id="ARBA00002254"/>
    </source>
</evidence>
<evidence type="ECO:0000256" key="4">
    <source>
        <dbReference type="ARBA" id="ARBA00022475"/>
    </source>
</evidence>
<accession>A0A917M743</accession>
<dbReference type="PANTHER" id="PTHR35091:SF2">
    <property type="entry name" value="FLAGELLAR PROTEIN FLIL"/>
    <property type="match status" value="1"/>
</dbReference>
<dbReference type="GO" id="GO:0006935">
    <property type="term" value="P:chemotaxis"/>
    <property type="evidence" value="ECO:0007669"/>
    <property type="project" value="UniProtKB-KW"/>
</dbReference>
<dbReference type="InterPro" id="IPR005503">
    <property type="entry name" value="FliL"/>
</dbReference>
<dbReference type="Pfam" id="PF03748">
    <property type="entry name" value="FliL"/>
    <property type="match status" value="1"/>
</dbReference>
<keyword evidence="8 10" id="KW-1133">Transmembrane helix</keyword>
<keyword evidence="12" id="KW-1185">Reference proteome</keyword>
<keyword evidence="7 10" id="KW-0283">Flagellar rotation</keyword>
<dbReference type="PANTHER" id="PTHR35091">
    <property type="entry name" value="FLAGELLAR PROTEIN FLIL"/>
    <property type="match status" value="1"/>
</dbReference>
<evidence type="ECO:0000256" key="10">
    <source>
        <dbReference type="RuleBase" id="RU364125"/>
    </source>
</evidence>
<evidence type="ECO:0000313" key="12">
    <source>
        <dbReference type="Proteomes" id="UP000647241"/>
    </source>
</evidence>
<dbReference type="GO" id="GO:0009425">
    <property type="term" value="C:bacterial-type flagellum basal body"/>
    <property type="evidence" value="ECO:0007669"/>
    <property type="project" value="InterPro"/>
</dbReference>
<dbReference type="GO" id="GO:0071978">
    <property type="term" value="P:bacterial-type flagellum-dependent swarming motility"/>
    <property type="evidence" value="ECO:0007669"/>
    <property type="project" value="TreeGrafter"/>
</dbReference>
<keyword evidence="4 10" id="KW-1003">Cell membrane</keyword>
<organism evidence="11 12">
    <name type="scientific">Edaphobacter dinghuensis</name>
    <dbReference type="NCBI Taxonomy" id="1560005"/>
    <lineage>
        <taxon>Bacteria</taxon>
        <taxon>Pseudomonadati</taxon>
        <taxon>Acidobacteriota</taxon>
        <taxon>Terriglobia</taxon>
        <taxon>Terriglobales</taxon>
        <taxon>Acidobacteriaceae</taxon>
        <taxon>Edaphobacter</taxon>
    </lineage>
</organism>
<evidence type="ECO:0000256" key="7">
    <source>
        <dbReference type="ARBA" id="ARBA00022779"/>
    </source>
</evidence>
<reference evidence="11" key="1">
    <citation type="journal article" date="2014" name="Int. J. Syst. Evol. Microbiol.">
        <title>Complete genome sequence of Corynebacterium casei LMG S-19264T (=DSM 44701T), isolated from a smear-ripened cheese.</title>
        <authorList>
            <consortium name="US DOE Joint Genome Institute (JGI-PGF)"/>
            <person name="Walter F."/>
            <person name="Albersmeier A."/>
            <person name="Kalinowski J."/>
            <person name="Ruckert C."/>
        </authorList>
    </citation>
    <scope>NUCLEOTIDE SEQUENCE</scope>
    <source>
        <strain evidence="11">CGMCC 1.12997</strain>
    </source>
</reference>
<feature type="transmembrane region" description="Helical" evidence="10">
    <location>
        <begin position="33"/>
        <end position="58"/>
    </location>
</feature>
<comment type="similarity">
    <text evidence="3 10">Belongs to the FliL family.</text>
</comment>
<reference evidence="11" key="2">
    <citation type="submission" date="2020-09" db="EMBL/GenBank/DDBJ databases">
        <authorList>
            <person name="Sun Q."/>
            <person name="Zhou Y."/>
        </authorList>
    </citation>
    <scope>NUCLEOTIDE SEQUENCE</scope>
    <source>
        <strain evidence="11">CGMCC 1.12997</strain>
    </source>
</reference>
<evidence type="ECO:0000256" key="2">
    <source>
        <dbReference type="ARBA" id="ARBA00004162"/>
    </source>
</evidence>
<dbReference type="RefSeq" id="WP_188554677.1">
    <property type="nucleotide sequence ID" value="NZ_BMGT01000003.1"/>
</dbReference>
<dbReference type="AlphaFoldDB" id="A0A917M743"/>
<comment type="caution">
    <text evidence="11">The sequence shown here is derived from an EMBL/GenBank/DDBJ whole genome shotgun (WGS) entry which is preliminary data.</text>
</comment>
<evidence type="ECO:0000256" key="3">
    <source>
        <dbReference type="ARBA" id="ARBA00008281"/>
    </source>
</evidence>
<name>A0A917M743_9BACT</name>
<dbReference type="GO" id="GO:0005886">
    <property type="term" value="C:plasma membrane"/>
    <property type="evidence" value="ECO:0007669"/>
    <property type="project" value="UniProtKB-SubCell"/>
</dbReference>
<dbReference type="EMBL" id="BMGT01000003">
    <property type="protein sequence ID" value="GGG81711.1"/>
    <property type="molecule type" value="Genomic_DNA"/>
</dbReference>
<evidence type="ECO:0000256" key="6">
    <source>
        <dbReference type="ARBA" id="ARBA00022692"/>
    </source>
</evidence>
<keyword evidence="9 10" id="KW-0472">Membrane</keyword>
<keyword evidence="5 10" id="KW-0145">Chemotaxis</keyword>
<comment type="function">
    <text evidence="1 10">Controls the rotational direction of flagella during chemotaxis.</text>
</comment>
<evidence type="ECO:0000256" key="9">
    <source>
        <dbReference type="ARBA" id="ARBA00023136"/>
    </source>
</evidence>
<gene>
    <name evidence="11" type="ORF">GCM10011585_26490</name>
</gene>
<protein>
    <recommendedName>
        <fullName evidence="10">Flagellar protein FliL</fullName>
    </recommendedName>
</protein>
<evidence type="ECO:0000256" key="8">
    <source>
        <dbReference type="ARBA" id="ARBA00022989"/>
    </source>
</evidence>
<keyword evidence="6 10" id="KW-0812">Transmembrane</keyword>
<dbReference type="Proteomes" id="UP000647241">
    <property type="component" value="Unassembled WGS sequence"/>
</dbReference>
<proteinExistence type="inferred from homology"/>
<evidence type="ECO:0000256" key="5">
    <source>
        <dbReference type="ARBA" id="ARBA00022500"/>
    </source>
</evidence>
<comment type="subcellular location">
    <subcellularLocation>
        <location evidence="2">Cell membrane</location>
        <topology evidence="2">Single-pass membrane protein</topology>
    </subcellularLocation>
</comment>
<sequence>MSSIMATSTPLTDVAPNLSAATSPVPGSAKAPVASLLIAMLVGAVIASLGFGGIFYYLAHSGRLSLRKGAISKSVTPAEVATHLVALDPLLVNLADEGESTYVRLSITLQVEDAGAAKEPKAASNKSGDDVIATARDTALTVLGQQTANGLLAADGKEQLKAELLKALNQQTPSLKVKKILFTDFLVQR</sequence>
<evidence type="ECO:0000313" key="11">
    <source>
        <dbReference type="EMBL" id="GGG81711.1"/>
    </source>
</evidence>